<dbReference type="SUPFAM" id="SSF56784">
    <property type="entry name" value="HAD-like"/>
    <property type="match status" value="1"/>
</dbReference>
<comment type="caution">
    <text evidence="1">The sequence shown here is derived from an EMBL/GenBank/DDBJ whole genome shotgun (WGS) entry which is preliminary data.</text>
</comment>
<keyword evidence="2" id="KW-1185">Reference proteome</keyword>
<dbReference type="Gene3D" id="3.40.50.1000">
    <property type="entry name" value="HAD superfamily/HAD-like"/>
    <property type="match status" value="1"/>
</dbReference>
<protein>
    <recommendedName>
        <fullName evidence="3">HAD family hydrolase</fullName>
    </recommendedName>
</protein>
<dbReference type="PRINTS" id="PR00413">
    <property type="entry name" value="HADHALOGNASE"/>
</dbReference>
<organism evidence="1 2">
    <name type="scientific">Pararhodobacter marinus</name>
    <dbReference type="NCBI Taxonomy" id="2184063"/>
    <lineage>
        <taxon>Bacteria</taxon>
        <taxon>Pseudomonadati</taxon>
        <taxon>Pseudomonadota</taxon>
        <taxon>Alphaproteobacteria</taxon>
        <taxon>Rhodobacterales</taxon>
        <taxon>Paracoccaceae</taxon>
        <taxon>Pararhodobacter</taxon>
    </lineage>
</organism>
<sequence>MRGRRCRGPDSTAGAAGMSEKIDGIEAVRAIVWDFDGVLNRAGKRDGEGLFPWQRKVGEELGIDARAMGQAVFGRDKAALFEGREDVLDRLADWARETGAAFDPEDVLEIWFQTDHDPDPELERLLPLLTQAGLAQVILSNNEARRARWIAQEAGWAGQVDAVFASGETGVMKPSGKAFEQVEQALDMLPHEILMIDDTPANVAAAEKRGWLGWDYEPGGAMALVQALMPLLVRSQE</sequence>
<dbReference type="InterPro" id="IPR036412">
    <property type="entry name" value="HAD-like_sf"/>
</dbReference>
<dbReference type="NCBIfam" id="TIGR01509">
    <property type="entry name" value="HAD-SF-IA-v3"/>
    <property type="match status" value="1"/>
</dbReference>
<evidence type="ECO:0000313" key="2">
    <source>
        <dbReference type="Proteomes" id="UP000244940"/>
    </source>
</evidence>
<dbReference type="AlphaFoldDB" id="A0A2U2CGH1"/>
<dbReference type="Proteomes" id="UP000244940">
    <property type="component" value="Unassembled WGS sequence"/>
</dbReference>
<dbReference type="PANTHER" id="PTHR43611:SF3">
    <property type="entry name" value="FLAVIN MONONUCLEOTIDE HYDROLASE 1, CHLOROPLATIC"/>
    <property type="match status" value="1"/>
</dbReference>
<dbReference type="Pfam" id="PF00702">
    <property type="entry name" value="Hydrolase"/>
    <property type="match status" value="1"/>
</dbReference>
<evidence type="ECO:0008006" key="3">
    <source>
        <dbReference type="Google" id="ProtNLM"/>
    </source>
</evidence>
<reference evidence="1 2" key="1">
    <citation type="submission" date="2018-05" db="EMBL/GenBank/DDBJ databases">
        <title>Pararhodobacter marina sp. nov., isolated from deep-sea water of the Indian Ocean.</title>
        <authorList>
            <person name="Lai Q.Sr."/>
            <person name="Liu X."/>
            <person name="Shao Z."/>
        </authorList>
    </citation>
    <scope>NUCLEOTIDE SEQUENCE [LARGE SCALE GENOMIC DNA]</scope>
    <source>
        <strain evidence="1 2">CIC4N-9</strain>
    </source>
</reference>
<dbReference type="InterPro" id="IPR006439">
    <property type="entry name" value="HAD-SF_hydro_IA"/>
</dbReference>
<gene>
    <name evidence="1" type="ORF">C4N9_04330</name>
</gene>
<name>A0A2U2CGH1_9RHOB</name>
<dbReference type="SFLD" id="SFLDG01129">
    <property type="entry name" value="C1.5:_HAD__Beta-PGM__Phosphata"/>
    <property type="match status" value="1"/>
</dbReference>
<dbReference type="SFLD" id="SFLDS00003">
    <property type="entry name" value="Haloacid_Dehalogenase"/>
    <property type="match status" value="1"/>
</dbReference>
<dbReference type="PANTHER" id="PTHR43611">
    <property type="entry name" value="ALPHA-D-GLUCOSE 1-PHOSPHATE PHOSPHATASE"/>
    <property type="match status" value="1"/>
</dbReference>
<dbReference type="OrthoDB" id="9807742at2"/>
<accession>A0A2U2CGH1</accession>
<evidence type="ECO:0000313" key="1">
    <source>
        <dbReference type="EMBL" id="PWE30985.1"/>
    </source>
</evidence>
<proteinExistence type="predicted"/>
<dbReference type="InterPro" id="IPR023214">
    <property type="entry name" value="HAD_sf"/>
</dbReference>
<dbReference type="EMBL" id="QEYD01000002">
    <property type="protein sequence ID" value="PWE30985.1"/>
    <property type="molecule type" value="Genomic_DNA"/>
</dbReference>